<evidence type="ECO:0000256" key="3">
    <source>
        <dbReference type="ARBA" id="ARBA00023015"/>
    </source>
</evidence>
<dbReference type="SUPFAM" id="SSF118290">
    <property type="entry name" value="WRKY DNA-binding domain"/>
    <property type="match status" value="2"/>
</dbReference>
<evidence type="ECO:0000313" key="10">
    <source>
        <dbReference type="Proteomes" id="UP000734854"/>
    </source>
</evidence>
<dbReference type="FunFam" id="2.20.25.80:FF:000006">
    <property type="entry name" value="WRKY transcription factor"/>
    <property type="match status" value="1"/>
</dbReference>
<evidence type="ECO:0000256" key="4">
    <source>
        <dbReference type="ARBA" id="ARBA00023125"/>
    </source>
</evidence>
<protein>
    <recommendedName>
        <fullName evidence="8">WRKY domain-containing protein</fullName>
    </recommendedName>
</protein>
<evidence type="ECO:0000256" key="1">
    <source>
        <dbReference type="ARBA" id="ARBA00004123"/>
    </source>
</evidence>
<dbReference type="PROSITE" id="PS50811">
    <property type="entry name" value="WRKY"/>
    <property type="match status" value="2"/>
</dbReference>
<comment type="caution">
    <text evidence="9">The sequence shown here is derived from an EMBL/GenBank/DDBJ whole genome shotgun (WGS) entry which is preliminary data.</text>
</comment>
<keyword evidence="10" id="KW-1185">Reference proteome</keyword>
<dbReference type="GO" id="GO:0005634">
    <property type="term" value="C:nucleus"/>
    <property type="evidence" value="ECO:0007669"/>
    <property type="project" value="UniProtKB-SubCell"/>
</dbReference>
<dbReference type="Pfam" id="PF03106">
    <property type="entry name" value="WRKY"/>
    <property type="match status" value="2"/>
</dbReference>
<evidence type="ECO:0000256" key="2">
    <source>
        <dbReference type="ARBA" id="ARBA00022737"/>
    </source>
</evidence>
<dbReference type="Gene3D" id="2.20.25.80">
    <property type="entry name" value="WRKY domain"/>
    <property type="match status" value="2"/>
</dbReference>
<feature type="region of interest" description="Disordered" evidence="7">
    <location>
        <begin position="213"/>
        <end position="237"/>
    </location>
</feature>
<dbReference type="AlphaFoldDB" id="A0A8J5H1P7"/>
<feature type="domain" description="WRKY" evidence="8">
    <location>
        <begin position="337"/>
        <end position="363"/>
    </location>
</feature>
<dbReference type="InterPro" id="IPR044810">
    <property type="entry name" value="WRKY_plant"/>
</dbReference>
<dbReference type="Proteomes" id="UP000734854">
    <property type="component" value="Unassembled WGS sequence"/>
</dbReference>
<keyword evidence="4" id="KW-0238">DNA-binding</keyword>
<feature type="region of interest" description="Disordered" evidence="7">
    <location>
        <begin position="282"/>
        <end position="338"/>
    </location>
</feature>
<evidence type="ECO:0000256" key="7">
    <source>
        <dbReference type="SAM" id="MobiDB-lite"/>
    </source>
</evidence>
<keyword evidence="6" id="KW-0539">Nucleus</keyword>
<dbReference type="PANTHER" id="PTHR31221">
    <property type="entry name" value="WRKY TRANSCRIPTION FACTOR PROTEIN 1-RELATED"/>
    <property type="match status" value="1"/>
</dbReference>
<dbReference type="EMBL" id="JACMSC010000007">
    <property type="protein sequence ID" value="KAG6513689.1"/>
    <property type="molecule type" value="Genomic_DNA"/>
</dbReference>
<dbReference type="PANTHER" id="PTHR31221:SF360">
    <property type="entry name" value="WRKY DOMAIN-CONTAINING PROTEIN"/>
    <property type="match status" value="1"/>
</dbReference>
<keyword evidence="3" id="KW-0805">Transcription regulation</keyword>
<reference evidence="9 10" key="1">
    <citation type="submission" date="2020-08" db="EMBL/GenBank/DDBJ databases">
        <title>Plant Genome Project.</title>
        <authorList>
            <person name="Zhang R.-G."/>
        </authorList>
    </citation>
    <scope>NUCLEOTIDE SEQUENCE [LARGE SCALE GENOMIC DNA]</scope>
    <source>
        <tissue evidence="9">Rhizome</tissue>
    </source>
</reference>
<proteinExistence type="predicted"/>
<dbReference type="GO" id="GO:0003700">
    <property type="term" value="F:DNA-binding transcription factor activity"/>
    <property type="evidence" value="ECO:0007669"/>
    <property type="project" value="InterPro"/>
</dbReference>
<dbReference type="InterPro" id="IPR036576">
    <property type="entry name" value="WRKY_dom_sf"/>
</dbReference>
<name>A0A8J5H1P7_ZINOF</name>
<comment type="subcellular location">
    <subcellularLocation>
        <location evidence="1">Nucleus</location>
    </subcellularLocation>
</comment>
<feature type="compositionally biased region" description="Basic and acidic residues" evidence="7">
    <location>
        <begin position="286"/>
        <end position="296"/>
    </location>
</feature>
<dbReference type="GO" id="GO:0043565">
    <property type="term" value="F:sequence-specific DNA binding"/>
    <property type="evidence" value="ECO:0007669"/>
    <property type="project" value="InterPro"/>
</dbReference>
<dbReference type="SMART" id="SM00774">
    <property type="entry name" value="WRKY"/>
    <property type="match status" value="1"/>
</dbReference>
<keyword evidence="2" id="KW-0677">Repeat</keyword>
<evidence type="ECO:0000256" key="6">
    <source>
        <dbReference type="ARBA" id="ARBA00023242"/>
    </source>
</evidence>
<gene>
    <name evidence="9" type="ORF">ZIOFF_024025</name>
</gene>
<evidence type="ECO:0000259" key="8">
    <source>
        <dbReference type="PROSITE" id="PS50811"/>
    </source>
</evidence>
<sequence length="363" mass="40555">MSGCSSAGEEKTSAAKRSVGTFLISPDLGLSWRCRCRLWRPEGDATKRRRRGFRHRDGGASRQCFQISKPVASRPSRSFRFFPDLPATSSGSLPPNEAKAVVALILDDDVSETKETRTNAPASLLLSNLQGKQNNHASVQHELNQLELVRNQQQITKQDRPSSCDGYNWRKYGQKQVKGSEYPRSYYKCSHLTCPVKKIVERSLDGQIAEIVYKGEHDHPKPRPPKRRLSSGSQEQAFVAADENGRSGTGNLQSWSSTTGSLLLEVNPKELSSSCRIPTSSVQAHLADDRPIDTDHQGANSTVRVCRVPSRMVTRDRKRRKNDDQNSVGEDSTDAHSVIQTSGDGYHWRKYGQKNMKGNCYPR</sequence>
<accession>A0A8J5H1P7</accession>
<keyword evidence="5" id="KW-0804">Transcription</keyword>
<evidence type="ECO:0000256" key="5">
    <source>
        <dbReference type="ARBA" id="ARBA00023163"/>
    </source>
</evidence>
<evidence type="ECO:0000313" key="9">
    <source>
        <dbReference type="EMBL" id="KAG6513689.1"/>
    </source>
</evidence>
<feature type="domain" description="WRKY" evidence="8">
    <location>
        <begin position="165"/>
        <end position="222"/>
    </location>
</feature>
<dbReference type="InterPro" id="IPR003657">
    <property type="entry name" value="WRKY_dom"/>
</dbReference>
<organism evidence="9 10">
    <name type="scientific">Zingiber officinale</name>
    <name type="common">Ginger</name>
    <name type="synonym">Amomum zingiber</name>
    <dbReference type="NCBI Taxonomy" id="94328"/>
    <lineage>
        <taxon>Eukaryota</taxon>
        <taxon>Viridiplantae</taxon>
        <taxon>Streptophyta</taxon>
        <taxon>Embryophyta</taxon>
        <taxon>Tracheophyta</taxon>
        <taxon>Spermatophyta</taxon>
        <taxon>Magnoliopsida</taxon>
        <taxon>Liliopsida</taxon>
        <taxon>Zingiberales</taxon>
        <taxon>Zingiberaceae</taxon>
        <taxon>Zingiber</taxon>
    </lineage>
</organism>